<dbReference type="InterPro" id="IPR001734">
    <property type="entry name" value="Na/solute_symporter"/>
</dbReference>
<evidence type="ECO:0000256" key="2">
    <source>
        <dbReference type="ARBA" id="ARBA00006434"/>
    </source>
</evidence>
<keyword evidence="3" id="KW-0813">Transport</keyword>
<dbReference type="KEGG" id="acad:UA74_25505"/>
<dbReference type="GO" id="GO:0005886">
    <property type="term" value="C:plasma membrane"/>
    <property type="evidence" value="ECO:0007669"/>
    <property type="project" value="UniProtKB-SubCell"/>
</dbReference>
<feature type="transmembrane region" description="Helical" evidence="13">
    <location>
        <begin position="179"/>
        <end position="201"/>
    </location>
</feature>
<evidence type="ECO:0000256" key="1">
    <source>
        <dbReference type="ARBA" id="ARBA00004651"/>
    </source>
</evidence>
<evidence type="ECO:0000256" key="12">
    <source>
        <dbReference type="SAM" id="MobiDB-lite"/>
    </source>
</evidence>
<dbReference type="GO" id="GO:0015293">
    <property type="term" value="F:symporter activity"/>
    <property type="evidence" value="ECO:0007669"/>
    <property type="project" value="TreeGrafter"/>
</dbReference>
<dbReference type="InterPro" id="IPR038377">
    <property type="entry name" value="Na/Glc_symporter_sf"/>
</dbReference>
<protein>
    <submittedName>
        <fullName evidence="14">SSS sodium solute transporter</fullName>
    </submittedName>
</protein>
<dbReference type="NCBIfam" id="TIGR00813">
    <property type="entry name" value="sss"/>
    <property type="match status" value="1"/>
</dbReference>
<dbReference type="GO" id="GO:0006814">
    <property type="term" value="P:sodium ion transport"/>
    <property type="evidence" value="ECO:0007669"/>
    <property type="project" value="UniProtKB-KW"/>
</dbReference>
<keyword evidence="9 13" id="KW-0472">Membrane</keyword>
<dbReference type="PANTHER" id="PTHR42985">
    <property type="entry name" value="SODIUM-COUPLED MONOCARBOXYLATE TRANSPORTER"/>
    <property type="match status" value="1"/>
</dbReference>
<organism evidence="14 15">
    <name type="scientific">Actinoalloteichus fjordicus</name>
    <dbReference type="NCBI Taxonomy" id="1612552"/>
    <lineage>
        <taxon>Bacteria</taxon>
        <taxon>Bacillati</taxon>
        <taxon>Actinomycetota</taxon>
        <taxon>Actinomycetes</taxon>
        <taxon>Pseudonocardiales</taxon>
        <taxon>Pseudonocardiaceae</taxon>
        <taxon>Actinoalloteichus</taxon>
    </lineage>
</organism>
<evidence type="ECO:0000256" key="6">
    <source>
        <dbReference type="ARBA" id="ARBA00022989"/>
    </source>
</evidence>
<dbReference type="InterPro" id="IPR051163">
    <property type="entry name" value="Sodium:Solute_Symporter_SSF"/>
</dbReference>
<feature type="compositionally biased region" description="Basic and acidic residues" evidence="12">
    <location>
        <begin position="512"/>
        <end position="538"/>
    </location>
</feature>
<evidence type="ECO:0000256" key="4">
    <source>
        <dbReference type="ARBA" id="ARBA00022475"/>
    </source>
</evidence>
<evidence type="ECO:0000313" key="14">
    <source>
        <dbReference type="EMBL" id="APU17108.1"/>
    </source>
</evidence>
<dbReference type="PANTHER" id="PTHR42985:SF47">
    <property type="entry name" value="INTEGRAL MEMBRANE TRANSPORT PROTEIN"/>
    <property type="match status" value="1"/>
</dbReference>
<dbReference type="EMBL" id="CP016076">
    <property type="protein sequence ID" value="APU17108.1"/>
    <property type="molecule type" value="Genomic_DNA"/>
</dbReference>
<dbReference type="Proteomes" id="UP000185511">
    <property type="component" value="Chromosome"/>
</dbReference>
<evidence type="ECO:0000256" key="3">
    <source>
        <dbReference type="ARBA" id="ARBA00022448"/>
    </source>
</evidence>
<keyword evidence="6 13" id="KW-1133">Transmembrane helix</keyword>
<evidence type="ECO:0000256" key="7">
    <source>
        <dbReference type="ARBA" id="ARBA00023053"/>
    </source>
</evidence>
<evidence type="ECO:0000256" key="10">
    <source>
        <dbReference type="ARBA" id="ARBA00023201"/>
    </source>
</evidence>
<feature type="region of interest" description="Disordered" evidence="12">
    <location>
        <begin position="496"/>
        <end position="538"/>
    </location>
</feature>
<feature type="transmembrane region" description="Helical" evidence="13">
    <location>
        <begin position="377"/>
        <end position="395"/>
    </location>
</feature>
<keyword evidence="4" id="KW-1003">Cell membrane</keyword>
<keyword evidence="5 13" id="KW-0812">Transmembrane</keyword>
<evidence type="ECO:0000256" key="13">
    <source>
        <dbReference type="SAM" id="Phobius"/>
    </source>
</evidence>
<dbReference type="AlphaFoldDB" id="A0AAC9PUE6"/>
<feature type="transmembrane region" description="Helical" evidence="13">
    <location>
        <begin position="73"/>
        <end position="97"/>
    </location>
</feature>
<feature type="transmembrane region" description="Helical" evidence="13">
    <location>
        <begin position="6"/>
        <end position="24"/>
    </location>
</feature>
<dbReference type="CDD" id="cd11493">
    <property type="entry name" value="SLC5sbd_NIS-like_u1"/>
    <property type="match status" value="1"/>
</dbReference>
<feature type="transmembrane region" description="Helical" evidence="13">
    <location>
        <begin position="465"/>
        <end position="485"/>
    </location>
</feature>
<keyword evidence="7" id="KW-0915">Sodium</keyword>
<keyword evidence="8" id="KW-0406">Ion transport</keyword>
<keyword evidence="15" id="KW-1185">Reference proteome</keyword>
<feature type="transmembrane region" description="Helical" evidence="13">
    <location>
        <begin position="154"/>
        <end position="172"/>
    </location>
</feature>
<accession>A0AAC9PUE6</accession>
<proteinExistence type="inferred from homology"/>
<evidence type="ECO:0000256" key="11">
    <source>
        <dbReference type="RuleBase" id="RU362091"/>
    </source>
</evidence>
<comment type="similarity">
    <text evidence="2 11">Belongs to the sodium:solute symporter (SSF) (TC 2.A.21) family.</text>
</comment>
<dbReference type="Gene3D" id="1.20.1730.10">
    <property type="entry name" value="Sodium/glucose cotransporter"/>
    <property type="match status" value="1"/>
</dbReference>
<reference evidence="15" key="1">
    <citation type="submission" date="2016-06" db="EMBL/GenBank/DDBJ databases">
        <title>Complete genome sequence of Actinoalloteichus fjordicus DSM 46855 (=ADI127-17), type strain of the new species Actinoalloteichus fjordicus.</title>
        <authorList>
            <person name="Ruckert C."/>
            <person name="Nouioui I."/>
            <person name="Willmese J."/>
            <person name="van Wezel G."/>
            <person name="Klenk H.-P."/>
            <person name="Kalinowski J."/>
            <person name="Zotchev S.B."/>
        </authorList>
    </citation>
    <scope>NUCLEOTIDE SEQUENCE [LARGE SCALE GENOMIC DNA]</scope>
    <source>
        <strain evidence="15">ADI127-7</strain>
    </source>
</reference>
<name>A0AAC9PUE6_9PSEU</name>
<evidence type="ECO:0000256" key="9">
    <source>
        <dbReference type="ARBA" id="ARBA00023136"/>
    </source>
</evidence>
<evidence type="ECO:0000256" key="5">
    <source>
        <dbReference type="ARBA" id="ARBA00022692"/>
    </source>
</evidence>
<evidence type="ECO:0000256" key="8">
    <source>
        <dbReference type="ARBA" id="ARBA00023065"/>
    </source>
</evidence>
<comment type="subcellular location">
    <subcellularLocation>
        <location evidence="1">Cell membrane</location>
        <topology evidence="1">Multi-pass membrane protein</topology>
    </subcellularLocation>
</comment>
<dbReference type="PROSITE" id="PS50283">
    <property type="entry name" value="NA_SOLUT_SYMP_3"/>
    <property type="match status" value="1"/>
</dbReference>
<feature type="transmembrane region" description="Helical" evidence="13">
    <location>
        <begin position="232"/>
        <end position="251"/>
    </location>
</feature>
<feature type="transmembrane region" description="Helical" evidence="13">
    <location>
        <begin position="407"/>
        <end position="426"/>
    </location>
</feature>
<feature type="transmembrane region" description="Helical" evidence="13">
    <location>
        <begin position="272"/>
        <end position="297"/>
    </location>
</feature>
<sequence>MHTLDLVVIVGYLILIPVIGVLIAGRQRSAADYFVGGRNLPWWAVCFSVVATETSTLTVISVPTVAYLGSFTYLQLAIGYLIGRVVVAFVLLPRYYAGNLVSAYAFLGKRFGRGLQGTASVTFMVTRLLADGVRLFATAIPVKLLLDALGLNVAYWQIILGLALFTVVYTYLGGIKAVIWVDVIQMVIYAGGGVAAVGLLANQLPDGWFGDAMEAGKFQLLDFGSNILTNQYSFIAAVIGGAIFAMASHGADQLMVQRLLACRDVKDSQKALIASGFIVFLQFTLFLLIGAMLWSFYGGADPAALGLGANDELFPSFIIQEFPPGLAGLMIAGILAAAMSTLSSSLNSLSTSTVSDIYQRFSRRPLSDATVLRHGKVWTIVWALVFVGFASMFTTTSNPVVELGLSIASYTYGALLGAFALGLLVRRARQTDAVVAFVTTIVVVLFVVTFVRLPGDDGEPLPLAFPWFAPLGVAITLLVGWLMSLRGPRRGVVQQEFIPQTTGSGGSAERTTATHETLDGSEPDATKPEQKGEADPVG</sequence>
<dbReference type="Pfam" id="PF00474">
    <property type="entry name" value="SSF"/>
    <property type="match status" value="1"/>
</dbReference>
<evidence type="ECO:0000313" key="15">
    <source>
        <dbReference type="Proteomes" id="UP000185511"/>
    </source>
</evidence>
<gene>
    <name evidence="14" type="ORF">UA74_25505</name>
</gene>
<keyword evidence="10" id="KW-0739">Sodium transport</keyword>
<dbReference type="RefSeq" id="WP_083683635.1">
    <property type="nucleotide sequence ID" value="NZ_CP016076.1"/>
</dbReference>
<feature type="transmembrane region" description="Helical" evidence="13">
    <location>
        <begin position="45"/>
        <end position="67"/>
    </location>
</feature>
<feature type="transmembrane region" description="Helical" evidence="13">
    <location>
        <begin position="433"/>
        <end position="453"/>
    </location>
</feature>